<sequence length="442" mass="48433">MATTKRKSSEKNDLLFTDFFFRKNIINIYIMSYCGSNDQCNSFTDPNIAGNVIIGAACGNRNISCPRVATAINGPCADLPYQTGGSCGCQNGGKTNKRKSKKSKSRKGKKTHKRRSRNHHKGGAYGVPLGSKPIAMKDGYPPISYVNTCSKQVSPEKRGADTPAKPMSGGTAPIVSAVASPNDLPIYGFAKETSKELIADLKGSYFPINISKRPVCSGGARKHVCHKISDIKTYAQVKAFWKSICPSAVMIYIQHLKKLEKTHSKDILNLIKKYTKAFCLEVEALKSSNKNKIRKNVQVMRNIFKTIKRDLKRIGVKADVAHKLVQDRHINAVTDYLKTLRHTLKNKRGGYYTCVTGGLKCGGKKGGQKGGYYQYNSNVPSSPGYSAPVAVSKYLSAMANPVTRERINVNARGSCVDNYNHYTNKGFASPVLDKAAPVSKTN</sequence>
<reference evidence="2" key="1">
    <citation type="journal article" date="2020" name="Nature">
        <title>Giant virus diversity and host interactions through global metagenomics.</title>
        <authorList>
            <person name="Schulz F."/>
            <person name="Roux S."/>
            <person name="Paez-Espino D."/>
            <person name="Jungbluth S."/>
            <person name="Walsh D.A."/>
            <person name="Denef V.J."/>
            <person name="McMahon K.D."/>
            <person name="Konstantinidis K.T."/>
            <person name="Eloe-Fadrosh E.A."/>
            <person name="Kyrpides N.C."/>
            <person name="Woyke T."/>
        </authorList>
    </citation>
    <scope>NUCLEOTIDE SEQUENCE</scope>
    <source>
        <strain evidence="2">GVMAG-S-3300011013-78</strain>
    </source>
</reference>
<dbReference type="AlphaFoldDB" id="A0A6C0KDN4"/>
<evidence type="ECO:0000313" key="2">
    <source>
        <dbReference type="EMBL" id="QHU16135.1"/>
    </source>
</evidence>
<name>A0A6C0KDN4_9ZZZZ</name>
<dbReference type="EMBL" id="MN740876">
    <property type="protein sequence ID" value="QHU16135.1"/>
    <property type="molecule type" value="Genomic_DNA"/>
</dbReference>
<proteinExistence type="predicted"/>
<organism evidence="2">
    <name type="scientific">viral metagenome</name>
    <dbReference type="NCBI Taxonomy" id="1070528"/>
    <lineage>
        <taxon>unclassified sequences</taxon>
        <taxon>metagenomes</taxon>
        <taxon>organismal metagenomes</taxon>
    </lineage>
</organism>
<feature type="compositionally biased region" description="Basic residues" evidence="1">
    <location>
        <begin position="95"/>
        <end position="122"/>
    </location>
</feature>
<protein>
    <submittedName>
        <fullName evidence="2">Uncharacterized protein</fullName>
    </submittedName>
</protein>
<feature type="region of interest" description="Disordered" evidence="1">
    <location>
        <begin position="90"/>
        <end position="130"/>
    </location>
</feature>
<accession>A0A6C0KDN4</accession>
<evidence type="ECO:0000256" key="1">
    <source>
        <dbReference type="SAM" id="MobiDB-lite"/>
    </source>
</evidence>